<evidence type="ECO:0000256" key="2">
    <source>
        <dbReference type="ARBA" id="ARBA00022737"/>
    </source>
</evidence>
<evidence type="ECO:0008006" key="5">
    <source>
        <dbReference type="Google" id="ProtNLM"/>
    </source>
</evidence>
<dbReference type="SUPFAM" id="SSF81901">
    <property type="entry name" value="HCP-like"/>
    <property type="match status" value="1"/>
</dbReference>
<dbReference type="AlphaFoldDB" id="A0A8J2SP61"/>
<dbReference type="PANTHER" id="PTHR13891:SF1">
    <property type="entry name" value="CYTOCHROME C OXIDASE ASSEMBLY FACTOR 7"/>
    <property type="match status" value="1"/>
</dbReference>
<accession>A0A8J2SP61</accession>
<dbReference type="SMART" id="SM00671">
    <property type="entry name" value="SEL1"/>
    <property type="match status" value="5"/>
</dbReference>
<dbReference type="Proteomes" id="UP000789595">
    <property type="component" value="Unassembled WGS sequence"/>
</dbReference>
<dbReference type="InterPro" id="IPR011990">
    <property type="entry name" value="TPR-like_helical_dom_sf"/>
</dbReference>
<reference evidence="3" key="1">
    <citation type="submission" date="2021-11" db="EMBL/GenBank/DDBJ databases">
        <authorList>
            <consortium name="Genoscope - CEA"/>
            <person name="William W."/>
        </authorList>
    </citation>
    <scope>NUCLEOTIDE SEQUENCE</scope>
</reference>
<dbReference type="InterPro" id="IPR006597">
    <property type="entry name" value="Sel1-like"/>
</dbReference>
<dbReference type="Gene3D" id="1.25.40.10">
    <property type="entry name" value="Tetratricopeptide repeat domain"/>
    <property type="match status" value="1"/>
</dbReference>
<dbReference type="OrthoDB" id="272077at2759"/>
<gene>
    <name evidence="3" type="ORF">PECAL_3P16080</name>
</gene>
<dbReference type="PANTHER" id="PTHR13891">
    <property type="entry name" value="CYTOCHROME C OXIDASE ASSEMBLY FACTOR 7"/>
    <property type="match status" value="1"/>
</dbReference>
<keyword evidence="2" id="KW-0677">Repeat</keyword>
<dbReference type="EMBL" id="CAKKNE010000003">
    <property type="protein sequence ID" value="CAH0371656.1"/>
    <property type="molecule type" value="Genomic_DNA"/>
</dbReference>
<evidence type="ECO:0000313" key="3">
    <source>
        <dbReference type="EMBL" id="CAH0371656.1"/>
    </source>
</evidence>
<comment type="similarity">
    <text evidence="1">Belongs to the hcp beta-lactamase family.</text>
</comment>
<comment type="caution">
    <text evidence="3">The sequence shown here is derived from an EMBL/GenBank/DDBJ whole genome shotgun (WGS) entry which is preliminary data.</text>
</comment>
<dbReference type="Pfam" id="PF08238">
    <property type="entry name" value="Sel1"/>
    <property type="match status" value="4"/>
</dbReference>
<evidence type="ECO:0000256" key="1">
    <source>
        <dbReference type="ARBA" id="ARBA00008486"/>
    </source>
</evidence>
<proteinExistence type="inferred from homology"/>
<name>A0A8J2SP61_9STRA</name>
<organism evidence="3 4">
    <name type="scientific">Pelagomonas calceolata</name>
    <dbReference type="NCBI Taxonomy" id="35677"/>
    <lineage>
        <taxon>Eukaryota</taxon>
        <taxon>Sar</taxon>
        <taxon>Stramenopiles</taxon>
        <taxon>Ochrophyta</taxon>
        <taxon>Pelagophyceae</taxon>
        <taxon>Pelagomonadales</taxon>
        <taxon>Pelagomonadaceae</taxon>
        <taxon>Pelagomonas</taxon>
    </lineage>
</organism>
<keyword evidence="4" id="KW-1185">Reference proteome</keyword>
<evidence type="ECO:0000313" key="4">
    <source>
        <dbReference type="Proteomes" id="UP000789595"/>
    </source>
</evidence>
<dbReference type="InterPro" id="IPR040239">
    <property type="entry name" value="HcpB-like"/>
</dbReference>
<sequence>MELTQDLPPQYEERMLAAKLDCDRGQGQGDACHAVGEFLSVVKNDHVGARKQFERNCGKGHGASCFALGRLLLGGKGGSTDEKGGERVLKKGCDLEHAPSCHHLGLLAFGRGDERTGKKHLDKACTKGLAQACHVLGGALLRPGSSRNAVKAKDYLETACADGHAPACHNLAVMFRKGDDGVPADPQLFERYAKRTRALVEAAGAARGVRVA</sequence>
<protein>
    <recommendedName>
        <fullName evidence="5">Cytochrome c oxidase assembly factor 7</fullName>
    </recommendedName>
</protein>